<name>A0A4Y2C4V9_ARAVE</name>
<gene>
    <name evidence="2" type="ORF">AVEN_64110_1</name>
</gene>
<evidence type="ECO:0000256" key="1">
    <source>
        <dbReference type="SAM" id="MobiDB-lite"/>
    </source>
</evidence>
<sequence>MQIGRVKQKNNPVTRSKFSISNSETHHQKQSKEMQIDRYSPFVLSRKLGQRKKSNQLKLLPLELLLTAASTSLHCTENKPGNEKKPGIRIRPDTVFSTALHTRHLGS</sequence>
<feature type="region of interest" description="Disordered" evidence="1">
    <location>
        <begin position="1"/>
        <end position="34"/>
    </location>
</feature>
<dbReference type="EMBL" id="BGPR01000145">
    <property type="protein sequence ID" value="GBL99113.1"/>
    <property type="molecule type" value="Genomic_DNA"/>
</dbReference>
<reference evidence="2 3" key="1">
    <citation type="journal article" date="2019" name="Sci. Rep.">
        <title>Orb-weaving spider Araneus ventricosus genome elucidates the spidroin gene catalogue.</title>
        <authorList>
            <person name="Kono N."/>
            <person name="Nakamura H."/>
            <person name="Ohtoshi R."/>
            <person name="Moran D.A.P."/>
            <person name="Shinohara A."/>
            <person name="Yoshida Y."/>
            <person name="Fujiwara M."/>
            <person name="Mori M."/>
            <person name="Tomita M."/>
            <person name="Arakawa K."/>
        </authorList>
    </citation>
    <scope>NUCLEOTIDE SEQUENCE [LARGE SCALE GENOMIC DNA]</scope>
</reference>
<proteinExistence type="predicted"/>
<comment type="caution">
    <text evidence="2">The sequence shown here is derived from an EMBL/GenBank/DDBJ whole genome shotgun (WGS) entry which is preliminary data.</text>
</comment>
<evidence type="ECO:0000313" key="3">
    <source>
        <dbReference type="Proteomes" id="UP000499080"/>
    </source>
</evidence>
<dbReference type="Proteomes" id="UP000499080">
    <property type="component" value="Unassembled WGS sequence"/>
</dbReference>
<feature type="compositionally biased region" description="Polar residues" evidence="1">
    <location>
        <begin position="9"/>
        <end position="23"/>
    </location>
</feature>
<feature type="compositionally biased region" description="Basic and acidic residues" evidence="1">
    <location>
        <begin position="24"/>
        <end position="34"/>
    </location>
</feature>
<keyword evidence="3" id="KW-1185">Reference proteome</keyword>
<evidence type="ECO:0000313" key="2">
    <source>
        <dbReference type="EMBL" id="GBL99113.1"/>
    </source>
</evidence>
<protein>
    <submittedName>
        <fullName evidence="2">Uncharacterized protein</fullName>
    </submittedName>
</protein>
<dbReference type="AlphaFoldDB" id="A0A4Y2C4V9"/>
<organism evidence="2 3">
    <name type="scientific">Araneus ventricosus</name>
    <name type="common">Orbweaver spider</name>
    <name type="synonym">Epeira ventricosa</name>
    <dbReference type="NCBI Taxonomy" id="182803"/>
    <lineage>
        <taxon>Eukaryota</taxon>
        <taxon>Metazoa</taxon>
        <taxon>Ecdysozoa</taxon>
        <taxon>Arthropoda</taxon>
        <taxon>Chelicerata</taxon>
        <taxon>Arachnida</taxon>
        <taxon>Araneae</taxon>
        <taxon>Araneomorphae</taxon>
        <taxon>Entelegynae</taxon>
        <taxon>Araneoidea</taxon>
        <taxon>Araneidae</taxon>
        <taxon>Araneus</taxon>
    </lineage>
</organism>
<accession>A0A4Y2C4V9</accession>